<reference evidence="1 2" key="1">
    <citation type="submission" date="2018-04" db="EMBL/GenBank/DDBJ databases">
        <title>Sphingobacterium sp. M46 Genome.</title>
        <authorList>
            <person name="Cheng J."/>
            <person name="Li Y."/>
        </authorList>
    </citation>
    <scope>NUCLEOTIDE SEQUENCE [LARGE SCALE GENOMIC DNA]</scope>
    <source>
        <strain evidence="1 2">M46</strain>
    </source>
</reference>
<dbReference type="EMBL" id="QCXX01000001">
    <property type="protein sequence ID" value="PUV26147.1"/>
    <property type="molecule type" value="Genomic_DNA"/>
</dbReference>
<organism evidence="1 2">
    <name type="scientific">Sphingobacterium athyrii</name>
    <dbReference type="NCBI Taxonomy" id="2152717"/>
    <lineage>
        <taxon>Bacteria</taxon>
        <taxon>Pseudomonadati</taxon>
        <taxon>Bacteroidota</taxon>
        <taxon>Sphingobacteriia</taxon>
        <taxon>Sphingobacteriales</taxon>
        <taxon>Sphingobacteriaceae</taxon>
        <taxon>Sphingobacterium</taxon>
    </lineage>
</organism>
<name>A0A363NZI3_9SPHI</name>
<keyword evidence="2" id="KW-1185">Reference proteome</keyword>
<evidence type="ECO:0000313" key="2">
    <source>
        <dbReference type="Proteomes" id="UP000250831"/>
    </source>
</evidence>
<dbReference type="OrthoDB" id="2243618at2"/>
<evidence type="ECO:0008006" key="3">
    <source>
        <dbReference type="Google" id="ProtNLM"/>
    </source>
</evidence>
<proteinExistence type="predicted"/>
<dbReference type="Proteomes" id="UP000250831">
    <property type="component" value="Unassembled WGS sequence"/>
</dbReference>
<sequence>MFAFKAKLEIIGINPFVFVPDEILRNLFAEAGVDKGYIPICGKVNGKAYKQTLLRYKGEWRLYINTQMLANSPKRIGELLKVSVIFDPTERGLAPHPELERALNENEVAKAVFDRLAPSKRKEIIRYISFLKTDESRRKNIEKAIGFLLGKNAFIGRLKPE</sequence>
<gene>
    <name evidence="1" type="ORF">DCO56_04075</name>
</gene>
<comment type="caution">
    <text evidence="1">The sequence shown here is derived from an EMBL/GenBank/DDBJ whole genome shotgun (WGS) entry which is preliminary data.</text>
</comment>
<protein>
    <recommendedName>
        <fullName evidence="3">DUF1905 domain-containing protein</fullName>
    </recommendedName>
</protein>
<dbReference type="AlphaFoldDB" id="A0A363NZI3"/>
<dbReference type="SUPFAM" id="SSF141694">
    <property type="entry name" value="AF2212/PG0164-like"/>
    <property type="match status" value="1"/>
</dbReference>
<evidence type="ECO:0000313" key="1">
    <source>
        <dbReference type="EMBL" id="PUV26147.1"/>
    </source>
</evidence>
<accession>A0A363NZI3</accession>
<dbReference type="Pfam" id="PF13376">
    <property type="entry name" value="OmdA"/>
    <property type="match status" value="1"/>
</dbReference>